<dbReference type="Proteomes" id="UP001279734">
    <property type="component" value="Unassembled WGS sequence"/>
</dbReference>
<dbReference type="PANTHER" id="PTHR33167">
    <property type="entry name" value="TRANSCRIPTION FACTOR, PUTATIVE (DUF863)-RELATED"/>
    <property type="match status" value="1"/>
</dbReference>
<organism evidence="1 2">
    <name type="scientific">Nepenthes gracilis</name>
    <name type="common">Slender pitcher plant</name>
    <dbReference type="NCBI Taxonomy" id="150966"/>
    <lineage>
        <taxon>Eukaryota</taxon>
        <taxon>Viridiplantae</taxon>
        <taxon>Streptophyta</taxon>
        <taxon>Embryophyta</taxon>
        <taxon>Tracheophyta</taxon>
        <taxon>Spermatophyta</taxon>
        <taxon>Magnoliopsida</taxon>
        <taxon>eudicotyledons</taxon>
        <taxon>Gunneridae</taxon>
        <taxon>Pentapetalae</taxon>
        <taxon>Caryophyllales</taxon>
        <taxon>Nepenthaceae</taxon>
        <taxon>Nepenthes</taxon>
    </lineage>
</organism>
<evidence type="ECO:0000313" key="1">
    <source>
        <dbReference type="EMBL" id="GMH31547.1"/>
    </source>
</evidence>
<dbReference type="AlphaFoldDB" id="A0AAD3TMJ6"/>
<proteinExistence type="predicted"/>
<dbReference type="PANTHER" id="PTHR33167:SF18">
    <property type="entry name" value="GB|AAF67766.1"/>
    <property type="match status" value="1"/>
</dbReference>
<dbReference type="InterPro" id="IPR008581">
    <property type="entry name" value="DUF863_pln"/>
</dbReference>
<gene>
    <name evidence="1" type="ORF">Nepgr_033391</name>
</gene>
<dbReference type="Pfam" id="PF05904">
    <property type="entry name" value="DUF863"/>
    <property type="match status" value="2"/>
</dbReference>
<keyword evidence="2" id="KW-1185">Reference proteome</keyword>
<dbReference type="EMBL" id="BSYO01000040">
    <property type="protein sequence ID" value="GMH31547.1"/>
    <property type="molecule type" value="Genomic_DNA"/>
</dbReference>
<comment type="caution">
    <text evidence="1">The sequence shown here is derived from an EMBL/GenBank/DDBJ whole genome shotgun (WGS) entry which is preliminary data.</text>
</comment>
<name>A0AAD3TMJ6_NEPGR</name>
<reference evidence="1" key="1">
    <citation type="submission" date="2023-05" db="EMBL/GenBank/DDBJ databases">
        <title>Nepenthes gracilis genome sequencing.</title>
        <authorList>
            <person name="Fukushima K."/>
        </authorList>
    </citation>
    <scope>NUCLEOTIDE SEQUENCE</scope>
    <source>
        <strain evidence="1">SING2019-196</strain>
    </source>
</reference>
<protein>
    <submittedName>
        <fullName evidence="1">Uncharacterized protein</fullName>
    </submittedName>
</protein>
<accession>A0AAD3TMJ6</accession>
<sequence length="979" mass="108714">MYSVLLNETRFQIEDEVIGARCRFDGFLREARLRIFWVRGIADTGTNMQCQSYFPLHFPHGDFNVNSNSSTLLKHIENVTLKAGNSNTGLSAWPGSRGQRAFDKQLLCQIILKHEVMFRDQVHELHRLYRRQKELMDEIKRKEQFMKHLHLEAQWSNPSTSQITSKCTPDTSHSLPFTSLACSRPSTSDTAYKGKKIQRKLLDLQLPADVYIDSEEESLNDAKVAKVPASAIDDVNNSVSNVAPKIDARALLVSDGLSHESHSKKSIELTDLSEPIQVGEASAVKDNCGCKLSGNWDLMFQLMSKGMHDCKQNERELIFCAGVPEPANIVKTQKWMPNDDGAGHRGSNLNSFYWDPVTENFPKSHLQMEHSHVHTLSLPDLAKSNDLYGNQRENFCSELSGTNDVLFSNKKQDLLSISHQPTTERIASLSSKANSELPSFSFSINSSCKLSQNPIVVQAHPCNGTKMPSSSSSLNHSSNNSFVPDHLSCQKHGNLSDFIDLNATEVPSFNFIPSMDAPPKSVCQENHSAAAQEARIKNSLGKFPCLTDLYCSSQQDVVRDDWPQAMPAFSQVYSSCVFDANQKQNHGNGSPDNEMIPEPLTFNGHHSSNEGILAGTFSNSMDGQVMGKGKKAELFDINLPFDHTIALEKPAIEGVLVANSNRQLGHVDLNMHVADDGAPQSLSSLCQIALDIKLEVPISADTKEHLSPRDTPKSCQSAINLKVSAAEDGDLREELAEIAAKAIVSISLSKARVNLESSVSDKFGASDNGYLEWFAGVISSMEPENDLVTLDSNDSSDIKVFPLSDGIDYFEVMTLKLTEMKVEEYGCHNIVPNEEGILTASFHSCQPRKVRTRRPKRKDFQREVLPSLISLTRHEVTEDIQIIQGLMEAVGTPWQKGTTKRKADRNRKPRARKQLCFPASGARAGSPLKPLTAASVPDLKDRSLNWGKITTRRRGQRCRARDPTSLGRACWLQNWGMIL</sequence>
<evidence type="ECO:0000313" key="2">
    <source>
        <dbReference type="Proteomes" id="UP001279734"/>
    </source>
</evidence>